<gene>
    <name evidence="6" type="ORF">CD30_10835</name>
</gene>
<dbReference type="AlphaFoldDB" id="A0A0A3J0R9"/>
<dbReference type="Proteomes" id="UP000030595">
    <property type="component" value="Unassembled WGS sequence"/>
</dbReference>
<feature type="signal peptide" evidence="4">
    <location>
        <begin position="1"/>
        <end position="19"/>
    </location>
</feature>
<evidence type="ECO:0000256" key="3">
    <source>
        <dbReference type="ARBA" id="ARBA00022729"/>
    </source>
</evidence>
<evidence type="ECO:0000256" key="4">
    <source>
        <dbReference type="SAM" id="SignalP"/>
    </source>
</evidence>
<evidence type="ECO:0000313" key="6">
    <source>
        <dbReference type="EMBL" id="KGR90561.1"/>
    </source>
</evidence>
<protein>
    <submittedName>
        <fullName evidence="6">ABC transporter substrate-binding protein</fullName>
    </submittedName>
</protein>
<dbReference type="SUPFAM" id="SSF53850">
    <property type="entry name" value="Periplasmic binding protein-like II"/>
    <property type="match status" value="1"/>
</dbReference>
<proteinExistence type="inferred from homology"/>
<evidence type="ECO:0000256" key="2">
    <source>
        <dbReference type="ARBA" id="ARBA00022448"/>
    </source>
</evidence>
<reference evidence="6 7" key="1">
    <citation type="submission" date="2014-02" db="EMBL/GenBank/DDBJ databases">
        <title>Draft genome sequence of Lysinibacillus massiliensis CCUG 49529.</title>
        <authorList>
            <person name="Zhang F."/>
            <person name="Wang G."/>
            <person name="Zhang L."/>
        </authorList>
    </citation>
    <scope>NUCLEOTIDE SEQUENCE [LARGE SCALE GENOMIC DNA]</scope>
    <source>
        <strain evidence="6 7">CCUG 49529</strain>
    </source>
</reference>
<dbReference type="InterPro" id="IPR000914">
    <property type="entry name" value="SBP_5_dom"/>
</dbReference>
<dbReference type="RefSeq" id="WP_036176454.1">
    <property type="nucleotide sequence ID" value="NZ_AVCZ01000017.1"/>
</dbReference>
<comment type="caution">
    <text evidence="6">The sequence shown here is derived from an EMBL/GenBank/DDBJ whole genome shotgun (WGS) entry which is preliminary data.</text>
</comment>
<keyword evidence="3 4" id="KW-0732">Signal</keyword>
<dbReference type="GO" id="GO:1904680">
    <property type="term" value="F:peptide transmembrane transporter activity"/>
    <property type="evidence" value="ECO:0007669"/>
    <property type="project" value="TreeGrafter"/>
</dbReference>
<dbReference type="Pfam" id="PF00496">
    <property type="entry name" value="SBP_bac_5"/>
    <property type="match status" value="1"/>
</dbReference>
<evidence type="ECO:0000256" key="1">
    <source>
        <dbReference type="ARBA" id="ARBA00005695"/>
    </source>
</evidence>
<sequence length="612" mass="68541">MKKHSRFVFFILSLLLVLAGCNGTTLTAEVDEMVPVVKENNEPLKNAKAEKEENTLFDLSVSNEGTPIKGGMLKVALVKDEPFKGVFLAELNEDGFDSDIMSFASNSIFEVSGDFLITNDGIASMVVDQVNNKVTIKIREEVKWSDGEPLKIEDLILPYEIIGHQDYTGVRYNSAFKNIVGAEDYHDGLADKISGIKKIDEHTMEIHFHQLSPAIFSGGDGLWTYAVPSHQIGDIPVKDLMESDAVRKNPVTLGPFKFDKIVPGESVQFVKNEHYWKGEPKLDGVIVQVVPSSTISVAIGSGEFDIVFHFNATKMPEIKDYENITVLGRSELYYSYLGFKVGTFDSTKNSVVTDLEGSKMGDKRLRQAMAYALDIEGVSEVFYDNLRERANSLIPPIFSSFHDSSLRGYYYNPKKANALLDSAGYIDVDGDGMREDREGNQLEIKLAAMSGDTTQEDIISYYLQNWRDVGLNVTLSTDRLIEFNSFYEKIEADDPEIDMFMGAWGTGTNPSPAGLYGASDPYNLTRFTSEFLENTIKNIDSPQAFNPVYRAQQFGAFQEYMEDMAVVIPMQFRYEIVPVNKRVKNYSIDYGNGTGLHEIELISEKPIAHKKK</sequence>
<keyword evidence="2" id="KW-0813">Transport</keyword>
<dbReference type="OrthoDB" id="9796817at2"/>
<accession>A0A0A3J0R9</accession>
<dbReference type="CDD" id="cd08510">
    <property type="entry name" value="PBP2_Lactococcal_OppA_like"/>
    <property type="match status" value="1"/>
</dbReference>
<dbReference type="InterPro" id="IPR039424">
    <property type="entry name" value="SBP_5"/>
</dbReference>
<feature type="chain" id="PRO_5038769646" evidence="4">
    <location>
        <begin position="20"/>
        <end position="612"/>
    </location>
</feature>
<feature type="domain" description="Solute-binding protein family 5" evidence="5">
    <location>
        <begin position="128"/>
        <end position="520"/>
    </location>
</feature>
<evidence type="ECO:0000259" key="5">
    <source>
        <dbReference type="Pfam" id="PF00496"/>
    </source>
</evidence>
<keyword evidence="7" id="KW-1185">Reference proteome</keyword>
<dbReference type="Gene3D" id="3.40.190.10">
    <property type="entry name" value="Periplasmic binding protein-like II"/>
    <property type="match status" value="1"/>
</dbReference>
<dbReference type="PROSITE" id="PS51257">
    <property type="entry name" value="PROKAR_LIPOPROTEIN"/>
    <property type="match status" value="1"/>
</dbReference>
<organism evidence="6 7">
    <name type="scientific">Ureibacillus massiliensis 4400831 = CIP 108448 = CCUG 49529</name>
    <dbReference type="NCBI Taxonomy" id="1211035"/>
    <lineage>
        <taxon>Bacteria</taxon>
        <taxon>Bacillati</taxon>
        <taxon>Bacillota</taxon>
        <taxon>Bacilli</taxon>
        <taxon>Bacillales</taxon>
        <taxon>Caryophanaceae</taxon>
        <taxon>Ureibacillus</taxon>
    </lineage>
</organism>
<dbReference type="EMBL" id="JPVQ01000017">
    <property type="protein sequence ID" value="KGR90561.1"/>
    <property type="molecule type" value="Genomic_DNA"/>
</dbReference>
<dbReference type="PANTHER" id="PTHR30290">
    <property type="entry name" value="PERIPLASMIC BINDING COMPONENT OF ABC TRANSPORTER"/>
    <property type="match status" value="1"/>
</dbReference>
<dbReference type="PANTHER" id="PTHR30290:SF9">
    <property type="entry name" value="OLIGOPEPTIDE-BINDING PROTEIN APPA"/>
    <property type="match status" value="1"/>
</dbReference>
<dbReference type="Gene3D" id="3.10.105.10">
    <property type="entry name" value="Dipeptide-binding Protein, Domain 3"/>
    <property type="match status" value="1"/>
</dbReference>
<name>A0A0A3J0R9_9BACL</name>
<evidence type="ECO:0000313" key="7">
    <source>
        <dbReference type="Proteomes" id="UP000030595"/>
    </source>
</evidence>
<comment type="similarity">
    <text evidence="1">Belongs to the bacterial solute-binding protein 5 family.</text>
</comment>
<dbReference type="eggNOG" id="COG0747">
    <property type="taxonomic scope" value="Bacteria"/>
</dbReference>
<dbReference type="GO" id="GO:0015833">
    <property type="term" value="P:peptide transport"/>
    <property type="evidence" value="ECO:0007669"/>
    <property type="project" value="TreeGrafter"/>
</dbReference>